<dbReference type="AlphaFoldDB" id="A0A160IR52"/>
<name>A0A160IR52_9BACL</name>
<dbReference type="Gene3D" id="3.40.1650.10">
    <property type="entry name" value="RbsD-like domain"/>
    <property type="match status" value="1"/>
</dbReference>
<dbReference type="RefSeq" id="WP_066398997.1">
    <property type="nucleotide sequence ID" value="NZ_CP015378.1"/>
</dbReference>
<gene>
    <name evidence="6" type="primary">rbsD</name>
    <name evidence="7" type="ORF">ABE65_020160</name>
</gene>
<dbReference type="GO" id="GO:0005829">
    <property type="term" value="C:cytosol"/>
    <property type="evidence" value="ECO:0007669"/>
    <property type="project" value="TreeGrafter"/>
</dbReference>
<dbReference type="GO" id="GO:0019303">
    <property type="term" value="P:D-ribose catabolic process"/>
    <property type="evidence" value="ECO:0007669"/>
    <property type="project" value="UniProtKB-UniRule"/>
</dbReference>
<dbReference type="InterPro" id="IPR023750">
    <property type="entry name" value="RbsD-like_sf"/>
</dbReference>
<feature type="binding site" evidence="6">
    <location>
        <position position="98"/>
    </location>
    <ligand>
        <name>substrate</name>
    </ligand>
</feature>
<feature type="active site" description="Proton donor" evidence="6">
    <location>
        <position position="20"/>
    </location>
</feature>
<evidence type="ECO:0000313" key="7">
    <source>
        <dbReference type="EMBL" id="ANC78988.1"/>
    </source>
</evidence>
<keyword evidence="5 6" id="KW-0119">Carbohydrate metabolism</keyword>
<dbReference type="GO" id="GO:0048029">
    <property type="term" value="F:monosaccharide binding"/>
    <property type="evidence" value="ECO:0007669"/>
    <property type="project" value="InterPro"/>
</dbReference>
<dbReference type="GO" id="GO:0016872">
    <property type="term" value="F:intramolecular lyase activity"/>
    <property type="evidence" value="ECO:0007669"/>
    <property type="project" value="UniProtKB-UniRule"/>
</dbReference>
<keyword evidence="3 6" id="KW-0963">Cytoplasm</keyword>
<dbReference type="Proteomes" id="UP000076623">
    <property type="component" value="Chromosome"/>
</dbReference>
<comment type="pathway">
    <text evidence="6">Carbohydrate metabolism; D-ribose degradation; D-ribose 5-phosphate from beta-D-ribopyranose: step 1/2.</text>
</comment>
<dbReference type="PANTHER" id="PTHR37831">
    <property type="entry name" value="D-RIBOSE PYRANASE"/>
    <property type="match status" value="1"/>
</dbReference>
<evidence type="ECO:0000313" key="8">
    <source>
        <dbReference type="Proteomes" id="UP000076623"/>
    </source>
</evidence>
<evidence type="ECO:0000256" key="4">
    <source>
        <dbReference type="ARBA" id="ARBA00023235"/>
    </source>
</evidence>
<keyword evidence="4 6" id="KW-0413">Isomerase</keyword>
<feature type="binding site" evidence="6">
    <location>
        <begin position="120"/>
        <end position="122"/>
    </location>
    <ligand>
        <name>substrate</name>
    </ligand>
</feature>
<dbReference type="EMBL" id="CP015378">
    <property type="protein sequence ID" value="ANC78988.1"/>
    <property type="molecule type" value="Genomic_DNA"/>
</dbReference>
<comment type="subunit">
    <text evidence="6">Homodecamer.</text>
</comment>
<sequence>MKRHGILNSHISKVLSDLGHTDLIVIADAGLPIPSDVPRIDLALTLGVPSFKDVVSAVSEDMVVEQVILASEIKEKNEETLTFMNETFSESEQKFVSHEAFKQLTKQAKVVIRTGEVTPYANCILQAGVIF</sequence>
<dbReference type="SUPFAM" id="SSF102546">
    <property type="entry name" value="RbsD-like"/>
    <property type="match status" value="1"/>
</dbReference>
<comment type="function">
    <text evidence="6">Catalyzes the interconversion of beta-pyran and beta-furan forms of D-ribose.</text>
</comment>
<dbReference type="GO" id="GO:0062193">
    <property type="term" value="F:D-ribose pyranase activity"/>
    <property type="evidence" value="ECO:0007669"/>
    <property type="project" value="UniProtKB-EC"/>
</dbReference>
<protein>
    <recommendedName>
        <fullName evidence="2 6">D-ribose pyranase</fullName>
        <ecNumber evidence="2 6">5.4.99.62</ecNumber>
    </recommendedName>
</protein>
<evidence type="ECO:0000256" key="2">
    <source>
        <dbReference type="ARBA" id="ARBA00012862"/>
    </source>
</evidence>
<dbReference type="HAMAP" id="MF_01661">
    <property type="entry name" value="D_rib_pyranase"/>
    <property type="match status" value="1"/>
</dbReference>
<evidence type="ECO:0000256" key="3">
    <source>
        <dbReference type="ARBA" id="ARBA00022490"/>
    </source>
</evidence>
<accession>A0A160IR52</accession>
<proteinExistence type="inferred from homology"/>
<comment type="similarity">
    <text evidence="6">Belongs to the RbsD / FucU family. RbsD subfamily.</text>
</comment>
<evidence type="ECO:0000256" key="1">
    <source>
        <dbReference type="ARBA" id="ARBA00000223"/>
    </source>
</evidence>
<evidence type="ECO:0000256" key="5">
    <source>
        <dbReference type="ARBA" id="ARBA00023277"/>
    </source>
</evidence>
<dbReference type="InterPro" id="IPR007721">
    <property type="entry name" value="RbsD_FucU"/>
</dbReference>
<dbReference type="PANTHER" id="PTHR37831:SF1">
    <property type="entry name" value="D-RIBOSE PYRANASE"/>
    <property type="match status" value="1"/>
</dbReference>
<dbReference type="Pfam" id="PF05025">
    <property type="entry name" value="RbsD_FucU"/>
    <property type="match status" value="1"/>
</dbReference>
<dbReference type="UniPathway" id="UPA00916">
    <property type="reaction ID" value="UER00888"/>
</dbReference>
<dbReference type="EC" id="5.4.99.62" evidence="2 6"/>
<keyword evidence="8" id="KW-1185">Reference proteome</keyword>
<dbReference type="InterPro" id="IPR023064">
    <property type="entry name" value="D-ribose_pyranase"/>
</dbReference>
<comment type="subcellular location">
    <subcellularLocation>
        <location evidence="6">Cytoplasm</location>
    </subcellularLocation>
</comment>
<evidence type="ECO:0000256" key="6">
    <source>
        <dbReference type="HAMAP-Rule" id="MF_01661"/>
    </source>
</evidence>
<dbReference type="NCBIfam" id="NF008761">
    <property type="entry name" value="PRK11797.1"/>
    <property type="match status" value="1"/>
</dbReference>
<reference evidence="7 8" key="1">
    <citation type="submission" date="2016-04" db="EMBL/GenBank/DDBJ databases">
        <title>Complete genome sequence of Fictibacillus phosphorivorans G25-29, a strain toxic to nematodes.</title>
        <authorList>
            <person name="Zheng Z."/>
        </authorList>
    </citation>
    <scope>NUCLEOTIDE SEQUENCE [LARGE SCALE GENOMIC DNA]</scope>
    <source>
        <strain evidence="7 8">G25-29</strain>
    </source>
</reference>
<organism evidence="7 8">
    <name type="scientific">Fictibacillus phosphorivorans</name>
    <dbReference type="NCBI Taxonomy" id="1221500"/>
    <lineage>
        <taxon>Bacteria</taxon>
        <taxon>Bacillati</taxon>
        <taxon>Bacillota</taxon>
        <taxon>Bacilli</taxon>
        <taxon>Bacillales</taxon>
        <taxon>Fictibacillaceae</taxon>
        <taxon>Fictibacillus</taxon>
    </lineage>
</organism>
<dbReference type="STRING" id="1221500.ABE65_020160"/>
<comment type="catalytic activity">
    <reaction evidence="1 6">
        <text>beta-D-ribopyranose = beta-D-ribofuranose</text>
        <dbReference type="Rhea" id="RHEA:25432"/>
        <dbReference type="ChEBI" id="CHEBI:27476"/>
        <dbReference type="ChEBI" id="CHEBI:47002"/>
        <dbReference type="EC" id="5.4.99.62"/>
    </reaction>
</comment>
<feature type="binding site" evidence="6">
    <location>
        <position position="28"/>
    </location>
    <ligand>
        <name>substrate</name>
    </ligand>
</feature>
<dbReference type="KEGG" id="fpn:ABE65_020160"/>